<dbReference type="Proteomes" id="UP000554482">
    <property type="component" value="Unassembled WGS sequence"/>
</dbReference>
<feature type="compositionally biased region" description="Basic and acidic residues" evidence="1">
    <location>
        <begin position="1"/>
        <end position="17"/>
    </location>
</feature>
<dbReference type="EMBL" id="JABWDY010038883">
    <property type="protein sequence ID" value="KAF5179353.1"/>
    <property type="molecule type" value="Genomic_DNA"/>
</dbReference>
<evidence type="ECO:0000313" key="3">
    <source>
        <dbReference type="Proteomes" id="UP000554482"/>
    </source>
</evidence>
<proteinExistence type="predicted"/>
<protein>
    <submittedName>
        <fullName evidence="2">Uncharacterized protein</fullName>
    </submittedName>
</protein>
<reference evidence="2 3" key="1">
    <citation type="submission" date="2020-06" db="EMBL/GenBank/DDBJ databases">
        <title>Transcriptomic and genomic resources for Thalictrum thalictroides and T. hernandezii: Facilitating candidate gene discovery in an emerging model plant lineage.</title>
        <authorList>
            <person name="Arias T."/>
            <person name="Riano-Pachon D.M."/>
            <person name="Di Stilio V.S."/>
        </authorList>
    </citation>
    <scope>NUCLEOTIDE SEQUENCE [LARGE SCALE GENOMIC DNA]</scope>
    <source>
        <strain evidence="3">cv. WT478/WT964</strain>
        <tissue evidence="2">Leaves</tissue>
    </source>
</reference>
<dbReference type="AlphaFoldDB" id="A0A7J6V376"/>
<name>A0A7J6V376_THATH</name>
<accession>A0A7J6V376</accession>
<sequence length="83" mass="9670">HSTHSKDSKGRCSEKKTTQNVSFSKWNDEKPHVTCLRSGQQMVIDKVVTILNVQALYKLNERILVDYHLDHHISTYERLCTTK</sequence>
<keyword evidence="3" id="KW-1185">Reference proteome</keyword>
<organism evidence="2 3">
    <name type="scientific">Thalictrum thalictroides</name>
    <name type="common">Rue-anemone</name>
    <name type="synonym">Anemone thalictroides</name>
    <dbReference type="NCBI Taxonomy" id="46969"/>
    <lineage>
        <taxon>Eukaryota</taxon>
        <taxon>Viridiplantae</taxon>
        <taxon>Streptophyta</taxon>
        <taxon>Embryophyta</taxon>
        <taxon>Tracheophyta</taxon>
        <taxon>Spermatophyta</taxon>
        <taxon>Magnoliopsida</taxon>
        <taxon>Ranunculales</taxon>
        <taxon>Ranunculaceae</taxon>
        <taxon>Thalictroideae</taxon>
        <taxon>Thalictrum</taxon>
    </lineage>
</organism>
<feature type="region of interest" description="Disordered" evidence="1">
    <location>
        <begin position="1"/>
        <end position="24"/>
    </location>
</feature>
<gene>
    <name evidence="2" type="ORF">FRX31_031060</name>
</gene>
<comment type="caution">
    <text evidence="2">The sequence shown here is derived from an EMBL/GenBank/DDBJ whole genome shotgun (WGS) entry which is preliminary data.</text>
</comment>
<evidence type="ECO:0000256" key="1">
    <source>
        <dbReference type="SAM" id="MobiDB-lite"/>
    </source>
</evidence>
<feature type="non-terminal residue" evidence="2">
    <location>
        <position position="1"/>
    </location>
</feature>
<evidence type="ECO:0000313" key="2">
    <source>
        <dbReference type="EMBL" id="KAF5179353.1"/>
    </source>
</evidence>